<dbReference type="Gene3D" id="1.10.10.10">
    <property type="entry name" value="Winged helix-like DNA-binding domain superfamily/Winged helix DNA-binding domain"/>
    <property type="match status" value="1"/>
</dbReference>
<keyword evidence="1" id="KW-0678">Repressor</keyword>
<organism evidence="6 7">
    <name type="scientific">Thalassotalea marina</name>
    <dbReference type="NCBI Taxonomy" id="1673741"/>
    <lineage>
        <taxon>Bacteria</taxon>
        <taxon>Pseudomonadati</taxon>
        <taxon>Pseudomonadota</taxon>
        <taxon>Gammaproteobacteria</taxon>
        <taxon>Alteromonadales</taxon>
        <taxon>Colwelliaceae</taxon>
        <taxon>Thalassotalea</taxon>
    </lineage>
</organism>
<evidence type="ECO:0000313" key="6">
    <source>
        <dbReference type="EMBL" id="GHF79329.1"/>
    </source>
</evidence>
<dbReference type="InterPro" id="IPR018356">
    <property type="entry name" value="Tscrpt_reg_HTH_DeoR_CS"/>
</dbReference>
<keyword evidence="4" id="KW-0804">Transcription</keyword>
<dbReference type="SUPFAM" id="SSF46785">
    <property type="entry name" value="Winged helix' DNA-binding domain"/>
    <property type="match status" value="1"/>
</dbReference>
<accession>A0A919BCD3</accession>
<proteinExistence type="predicted"/>
<reference evidence="6" key="1">
    <citation type="journal article" date="2014" name="Int. J. Syst. Evol. Microbiol.">
        <title>Complete genome sequence of Corynebacterium casei LMG S-19264T (=DSM 44701T), isolated from a smear-ripened cheese.</title>
        <authorList>
            <consortium name="US DOE Joint Genome Institute (JGI-PGF)"/>
            <person name="Walter F."/>
            <person name="Albersmeier A."/>
            <person name="Kalinowski J."/>
            <person name="Ruckert C."/>
        </authorList>
    </citation>
    <scope>NUCLEOTIDE SEQUENCE</scope>
    <source>
        <strain evidence="6">KCTC 42731</strain>
    </source>
</reference>
<evidence type="ECO:0000256" key="2">
    <source>
        <dbReference type="ARBA" id="ARBA00023015"/>
    </source>
</evidence>
<dbReference type="InterPro" id="IPR037171">
    <property type="entry name" value="NagB/RpiA_transferase-like"/>
</dbReference>
<dbReference type="RefSeq" id="WP_229854467.1">
    <property type="nucleotide sequence ID" value="NZ_BNCK01000001.1"/>
</dbReference>
<dbReference type="SMART" id="SM01134">
    <property type="entry name" value="DeoRC"/>
    <property type="match status" value="1"/>
</dbReference>
<dbReference type="InterPro" id="IPR036390">
    <property type="entry name" value="WH_DNA-bd_sf"/>
</dbReference>
<keyword evidence="3" id="KW-0238">DNA-binding</keyword>
<evidence type="ECO:0000313" key="7">
    <source>
        <dbReference type="Proteomes" id="UP000623842"/>
    </source>
</evidence>
<keyword evidence="2" id="KW-0805">Transcription regulation</keyword>
<dbReference type="SUPFAM" id="SSF100950">
    <property type="entry name" value="NagB/RpiA/CoA transferase-like"/>
    <property type="match status" value="1"/>
</dbReference>
<comment type="caution">
    <text evidence="6">The sequence shown here is derived from an EMBL/GenBank/DDBJ whole genome shotgun (WGS) entry which is preliminary data.</text>
</comment>
<evidence type="ECO:0000256" key="3">
    <source>
        <dbReference type="ARBA" id="ARBA00023125"/>
    </source>
</evidence>
<keyword evidence="7" id="KW-1185">Reference proteome</keyword>
<evidence type="ECO:0000256" key="4">
    <source>
        <dbReference type="ARBA" id="ARBA00023163"/>
    </source>
</evidence>
<dbReference type="InterPro" id="IPR001034">
    <property type="entry name" value="DeoR_HTH"/>
</dbReference>
<dbReference type="InterPro" id="IPR014036">
    <property type="entry name" value="DeoR-like_C"/>
</dbReference>
<evidence type="ECO:0000259" key="5">
    <source>
        <dbReference type="PROSITE" id="PS51000"/>
    </source>
</evidence>
<evidence type="ECO:0000256" key="1">
    <source>
        <dbReference type="ARBA" id="ARBA00022491"/>
    </source>
</evidence>
<dbReference type="PRINTS" id="PR00037">
    <property type="entry name" value="HTHLACR"/>
</dbReference>
<dbReference type="SMART" id="SM00420">
    <property type="entry name" value="HTH_DEOR"/>
    <property type="match status" value="1"/>
</dbReference>
<dbReference type="Pfam" id="PF08220">
    <property type="entry name" value="HTH_DeoR"/>
    <property type="match status" value="1"/>
</dbReference>
<feature type="domain" description="HTH deoR-type" evidence="5">
    <location>
        <begin position="2"/>
        <end position="57"/>
    </location>
</feature>
<dbReference type="PROSITE" id="PS51000">
    <property type="entry name" value="HTH_DEOR_2"/>
    <property type="match status" value="1"/>
</dbReference>
<dbReference type="GO" id="GO:0003700">
    <property type="term" value="F:DNA-binding transcription factor activity"/>
    <property type="evidence" value="ECO:0007669"/>
    <property type="project" value="InterPro"/>
</dbReference>
<dbReference type="PROSITE" id="PS00894">
    <property type="entry name" value="HTH_DEOR_1"/>
    <property type="match status" value="1"/>
</dbReference>
<protein>
    <submittedName>
        <fullName evidence="6">DeoR family transcriptional regulator</fullName>
    </submittedName>
</protein>
<reference evidence="6" key="2">
    <citation type="submission" date="2020-09" db="EMBL/GenBank/DDBJ databases">
        <authorList>
            <person name="Sun Q."/>
            <person name="Kim S."/>
        </authorList>
    </citation>
    <scope>NUCLEOTIDE SEQUENCE</scope>
    <source>
        <strain evidence="6">KCTC 42731</strain>
    </source>
</reference>
<gene>
    <name evidence="6" type="ORF">GCM10017161_03130</name>
</gene>
<dbReference type="GO" id="GO:0003677">
    <property type="term" value="F:DNA binding"/>
    <property type="evidence" value="ECO:0007669"/>
    <property type="project" value="UniProtKB-KW"/>
</dbReference>
<dbReference type="InterPro" id="IPR050313">
    <property type="entry name" value="Carb_Metab_HTH_regulators"/>
</dbReference>
<dbReference type="Proteomes" id="UP000623842">
    <property type="component" value="Unassembled WGS sequence"/>
</dbReference>
<dbReference type="EMBL" id="BNCK01000001">
    <property type="protein sequence ID" value="GHF79329.1"/>
    <property type="molecule type" value="Genomic_DNA"/>
</dbReference>
<dbReference type="InterPro" id="IPR036388">
    <property type="entry name" value="WH-like_DNA-bd_sf"/>
</dbReference>
<sequence length="250" mass="27567">MIADRQQQILQRLNQAGKVLATELAEELGVSEDTIRRDLNKMGQLNLLRRVHGGALPLQLDVPDYADRLEKKDPKKQKRANQAVSLLKPGQTIFINSGETCRYLALAIPKEMPLTIVTACPLVACELVHHHKAEVILLGGVLFKPALRCAGAIALDMVRRIRADICFMGICALHPEHGITAKYIEEAAMMRAMIEQSDQTIAMGGSDRLGLISNHEITPLKQLDALITDKDADPTMLKLIKAKNMAIILV</sequence>
<dbReference type="PANTHER" id="PTHR30363:SF4">
    <property type="entry name" value="GLYCEROL-3-PHOSPHATE REGULON REPRESSOR"/>
    <property type="match status" value="1"/>
</dbReference>
<dbReference type="Pfam" id="PF00455">
    <property type="entry name" value="DeoRC"/>
    <property type="match status" value="1"/>
</dbReference>
<dbReference type="Gene3D" id="3.40.50.1360">
    <property type="match status" value="1"/>
</dbReference>
<dbReference type="AlphaFoldDB" id="A0A919BCD3"/>
<dbReference type="PANTHER" id="PTHR30363">
    <property type="entry name" value="HTH-TYPE TRANSCRIPTIONAL REGULATOR SRLR-RELATED"/>
    <property type="match status" value="1"/>
</dbReference>
<name>A0A919BCD3_9GAMM</name>